<feature type="domain" description="Disease resistance N-terminal" evidence="8">
    <location>
        <begin position="11"/>
        <end position="106"/>
    </location>
</feature>
<evidence type="ECO:0000259" key="8">
    <source>
        <dbReference type="Pfam" id="PF18052"/>
    </source>
</evidence>
<keyword evidence="5" id="KW-0611">Plant defense</keyword>
<dbReference type="GO" id="GO:0005524">
    <property type="term" value="F:ATP binding"/>
    <property type="evidence" value="ECO:0007669"/>
    <property type="project" value="UniProtKB-KW"/>
</dbReference>
<dbReference type="InParanoid" id="A0A6I9SH71"/>
<keyword evidence="3" id="KW-0677">Repeat</keyword>
<dbReference type="AlphaFoldDB" id="A0A6I9SH71"/>
<evidence type="ECO:0000256" key="2">
    <source>
        <dbReference type="ARBA" id="ARBA00022614"/>
    </source>
</evidence>
<evidence type="ECO:0000256" key="6">
    <source>
        <dbReference type="ARBA" id="ARBA00022840"/>
    </source>
</evidence>
<dbReference type="InterPro" id="IPR027417">
    <property type="entry name" value="P-loop_NTPase"/>
</dbReference>
<keyword evidence="6" id="KW-0067">ATP-binding</keyword>
<reference evidence="10" key="1">
    <citation type="submission" date="2025-08" db="UniProtKB">
        <authorList>
            <consortium name="RefSeq"/>
        </authorList>
    </citation>
    <scope>IDENTIFICATION</scope>
</reference>
<dbReference type="GO" id="GO:0006952">
    <property type="term" value="P:defense response"/>
    <property type="evidence" value="ECO:0007669"/>
    <property type="project" value="UniProtKB-KW"/>
</dbReference>
<evidence type="ECO:0000256" key="3">
    <source>
        <dbReference type="ARBA" id="ARBA00022737"/>
    </source>
</evidence>
<dbReference type="InterPro" id="IPR041118">
    <property type="entry name" value="Rx_N"/>
</dbReference>
<sequence>MRELHSLSELVDLLAEKVVDACADGLSWAYSSFSRLLDVESDLENLRRRVDRIHACLKGAEETRFSEDGNARLWLSELKDIAFDAEDLLDEFQTRVKLSKLQASVAAAGDGSRSLKRKRPWHSLSVNPVWLWKISRKIVQISRNYNSIVEDWRNLHHREGESRRAEVREERLPPVAGSLQGEPLIDAIDDKKEEIVQLLISGGKDGLAVVSIVGAGGMGKTTLARLVFGDERIEHFFDLRIWVGVSKGFDVTETTKEIIGARTKERCDLPSLDLLQRRLQELVIGRKFLLVLDGVWNEE</sequence>
<keyword evidence="9" id="KW-1185">Reference proteome</keyword>
<evidence type="ECO:0000256" key="5">
    <source>
        <dbReference type="ARBA" id="ARBA00022821"/>
    </source>
</evidence>
<dbReference type="SUPFAM" id="SSF52540">
    <property type="entry name" value="P-loop containing nucleoside triphosphate hydrolases"/>
    <property type="match status" value="1"/>
</dbReference>
<accession>A0A6I9SH71</accession>
<organism evidence="9 10">
    <name type="scientific">Elaeis guineensis var. tenera</name>
    <name type="common">Oil palm</name>
    <dbReference type="NCBI Taxonomy" id="51953"/>
    <lineage>
        <taxon>Eukaryota</taxon>
        <taxon>Viridiplantae</taxon>
        <taxon>Streptophyta</taxon>
        <taxon>Embryophyta</taxon>
        <taxon>Tracheophyta</taxon>
        <taxon>Spermatophyta</taxon>
        <taxon>Magnoliopsida</taxon>
        <taxon>Liliopsida</taxon>
        <taxon>Arecaceae</taxon>
        <taxon>Arecoideae</taxon>
        <taxon>Cocoseae</taxon>
        <taxon>Elaeidinae</taxon>
        <taxon>Elaeis</taxon>
    </lineage>
</organism>
<dbReference type="Pfam" id="PF18052">
    <property type="entry name" value="Rx_N"/>
    <property type="match status" value="1"/>
</dbReference>
<evidence type="ECO:0000313" key="9">
    <source>
        <dbReference type="Proteomes" id="UP000504607"/>
    </source>
</evidence>
<dbReference type="OrthoDB" id="2973320at2759"/>
<evidence type="ECO:0000313" key="10">
    <source>
        <dbReference type="RefSeq" id="XP_010943690.1"/>
    </source>
</evidence>
<protein>
    <submittedName>
        <fullName evidence="10">Disease resistance protein RGA2</fullName>
    </submittedName>
</protein>
<dbReference type="Gene3D" id="3.40.50.300">
    <property type="entry name" value="P-loop containing nucleotide triphosphate hydrolases"/>
    <property type="match status" value="1"/>
</dbReference>
<keyword evidence="2" id="KW-0433">Leucine-rich repeat</keyword>
<dbReference type="PRINTS" id="PR00364">
    <property type="entry name" value="DISEASERSIST"/>
</dbReference>
<feature type="domain" description="NB-ARC" evidence="7">
    <location>
        <begin position="189"/>
        <end position="298"/>
    </location>
</feature>
<dbReference type="Proteomes" id="UP000504607">
    <property type="component" value="Unplaced"/>
</dbReference>
<dbReference type="PANTHER" id="PTHR36766">
    <property type="entry name" value="PLANT BROAD-SPECTRUM MILDEW RESISTANCE PROTEIN RPW8"/>
    <property type="match status" value="1"/>
</dbReference>
<evidence type="ECO:0000256" key="4">
    <source>
        <dbReference type="ARBA" id="ARBA00022741"/>
    </source>
</evidence>
<proteinExistence type="inferred from homology"/>
<gene>
    <name evidence="10" type="primary">LOC105061366</name>
</gene>
<keyword evidence="4" id="KW-0547">Nucleotide-binding</keyword>
<dbReference type="PANTHER" id="PTHR36766:SF40">
    <property type="entry name" value="DISEASE RESISTANCE PROTEIN RGA3"/>
    <property type="match status" value="1"/>
</dbReference>
<evidence type="ECO:0000256" key="1">
    <source>
        <dbReference type="ARBA" id="ARBA00008894"/>
    </source>
</evidence>
<feature type="non-terminal residue" evidence="10">
    <location>
        <position position="299"/>
    </location>
</feature>
<comment type="similarity">
    <text evidence="1">Belongs to the disease resistance NB-LRR family.</text>
</comment>
<dbReference type="RefSeq" id="XP_010943690.1">
    <property type="nucleotide sequence ID" value="XM_010945388.1"/>
</dbReference>
<dbReference type="Gene3D" id="1.20.5.4130">
    <property type="match status" value="1"/>
</dbReference>
<dbReference type="Pfam" id="PF00931">
    <property type="entry name" value="NB-ARC"/>
    <property type="match status" value="1"/>
</dbReference>
<dbReference type="GO" id="GO:0043531">
    <property type="term" value="F:ADP binding"/>
    <property type="evidence" value="ECO:0007669"/>
    <property type="project" value="InterPro"/>
</dbReference>
<evidence type="ECO:0000259" key="7">
    <source>
        <dbReference type="Pfam" id="PF00931"/>
    </source>
</evidence>
<dbReference type="InterPro" id="IPR002182">
    <property type="entry name" value="NB-ARC"/>
</dbReference>
<name>A0A6I9SH71_ELAGV</name>